<dbReference type="RefSeq" id="WP_111362435.1">
    <property type="nucleotide sequence ID" value="NZ_VINQ01000012.1"/>
</dbReference>
<evidence type="ECO:0000313" key="2">
    <source>
        <dbReference type="EMBL" id="KAA0912625.1"/>
    </source>
</evidence>
<keyword evidence="3" id="KW-1185">Reference proteome</keyword>
<dbReference type="Proteomes" id="UP000325291">
    <property type="component" value="Unassembled WGS sequence"/>
</dbReference>
<sequence length="341" mass="36835">MTALSAYDRIEATGLWRPTPDDQRREVIVSIGEATLTITDHNDRALAHWSIPAVARANPGQHPAIFHPDGDPGETLELPEDEAQMIAAIETLRNAVERARPRPGRLRLMGLLLSVATILALGIFWLPGALRDHAVSVVPDVKRTEIGTALLTRIRRVAGTPCTEPQAMSALARLSARLPAPEGPARLVTLRGGVREAAHLPGNIVLLNRGLFEDHEEPDVVAGYIIAEHLRAQIDDPLRRMLDHLGMMASLRLLTTGQLSDEMLDSYGEDLLTAPPVPLTDAALLTGFAAWSVRSTPYGYARDITGETTLGLIEADPFASEAPGPLISDADWLRLQGICGG</sequence>
<dbReference type="AlphaFoldDB" id="A0A5A9Z6P3"/>
<reference evidence="2 3" key="1">
    <citation type="submission" date="2019-07" db="EMBL/GenBank/DDBJ databases">
        <title>Aquicoccus porphyridii gen. nov., sp. nov., isolated from a small marine red alga, Porphyridium marinum.</title>
        <authorList>
            <person name="Liu L."/>
        </authorList>
    </citation>
    <scope>NUCLEOTIDE SEQUENCE [LARGE SCALE GENOMIC DNA]</scope>
    <source>
        <strain evidence="2 3">L1 8-17</strain>
    </source>
</reference>
<keyword evidence="1" id="KW-0812">Transmembrane</keyword>
<feature type="transmembrane region" description="Helical" evidence="1">
    <location>
        <begin position="108"/>
        <end position="126"/>
    </location>
</feature>
<evidence type="ECO:0000256" key="1">
    <source>
        <dbReference type="SAM" id="Phobius"/>
    </source>
</evidence>
<evidence type="ECO:0008006" key="4">
    <source>
        <dbReference type="Google" id="ProtNLM"/>
    </source>
</evidence>
<keyword evidence="1" id="KW-0472">Membrane</keyword>
<dbReference type="EMBL" id="VINQ01000012">
    <property type="protein sequence ID" value="KAA0912625.1"/>
    <property type="molecule type" value="Genomic_DNA"/>
</dbReference>
<proteinExistence type="predicted"/>
<gene>
    <name evidence="2" type="ORF">FLO80_14630</name>
</gene>
<evidence type="ECO:0000313" key="3">
    <source>
        <dbReference type="Proteomes" id="UP000325291"/>
    </source>
</evidence>
<name>A0A5A9Z6P3_9RHOB</name>
<organism evidence="2 3">
    <name type="scientific">Aquicoccus porphyridii</name>
    <dbReference type="NCBI Taxonomy" id="1852029"/>
    <lineage>
        <taxon>Bacteria</taxon>
        <taxon>Pseudomonadati</taxon>
        <taxon>Pseudomonadota</taxon>
        <taxon>Alphaproteobacteria</taxon>
        <taxon>Rhodobacterales</taxon>
        <taxon>Paracoccaceae</taxon>
        <taxon>Aquicoccus</taxon>
    </lineage>
</organism>
<keyword evidence="1" id="KW-1133">Transmembrane helix</keyword>
<protein>
    <recommendedName>
        <fullName evidence="4">Peptidase M48 domain-containing protein</fullName>
    </recommendedName>
</protein>
<accession>A0A5A9Z6P3</accession>
<comment type="caution">
    <text evidence="2">The sequence shown here is derived from an EMBL/GenBank/DDBJ whole genome shotgun (WGS) entry which is preliminary data.</text>
</comment>